<sequence length="141" mass="16533">MELLIQALYKKKIIKYKNSNDLINSLCCSKTECLLERCNLCKNKVVDYQEFDNDDPLSFKKWENSTSSYVVKGVEKTKKMIAKNKVTTSPKQVIEELENIIPIFLKHEGTRRWQFTAVKDLKEHLKDNEAIIHIDFSENYA</sequence>
<evidence type="ECO:0000313" key="2">
    <source>
        <dbReference type="Proteomes" id="UP001153954"/>
    </source>
</evidence>
<accession>A0AAU9U8R4</accession>
<name>A0AAU9U8R4_EUPED</name>
<dbReference type="EMBL" id="CAKOGL010000015">
    <property type="protein sequence ID" value="CAH2095503.1"/>
    <property type="molecule type" value="Genomic_DNA"/>
</dbReference>
<comment type="caution">
    <text evidence="1">The sequence shown here is derived from an EMBL/GenBank/DDBJ whole genome shotgun (WGS) entry which is preliminary data.</text>
</comment>
<gene>
    <name evidence="1" type="ORF">EEDITHA_LOCUS10945</name>
</gene>
<dbReference type="PANTHER" id="PTHR46601:SF1">
    <property type="entry name" value="ADF-H DOMAIN-CONTAINING PROTEIN"/>
    <property type="match status" value="1"/>
</dbReference>
<reference evidence="1" key="1">
    <citation type="submission" date="2022-03" db="EMBL/GenBank/DDBJ databases">
        <authorList>
            <person name="Tunstrom K."/>
        </authorList>
    </citation>
    <scope>NUCLEOTIDE SEQUENCE</scope>
</reference>
<evidence type="ECO:0000313" key="1">
    <source>
        <dbReference type="EMBL" id="CAH2095503.1"/>
    </source>
</evidence>
<protein>
    <submittedName>
        <fullName evidence="1">Uncharacterized protein</fullName>
    </submittedName>
</protein>
<dbReference type="Proteomes" id="UP001153954">
    <property type="component" value="Unassembled WGS sequence"/>
</dbReference>
<dbReference type="AlphaFoldDB" id="A0AAU9U8R4"/>
<keyword evidence="2" id="KW-1185">Reference proteome</keyword>
<dbReference type="PANTHER" id="PTHR46601">
    <property type="entry name" value="ULP_PROTEASE DOMAIN-CONTAINING PROTEIN"/>
    <property type="match status" value="1"/>
</dbReference>
<proteinExistence type="predicted"/>
<organism evidence="1 2">
    <name type="scientific">Euphydryas editha</name>
    <name type="common">Edith's checkerspot</name>
    <dbReference type="NCBI Taxonomy" id="104508"/>
    <lineage>
        <taxon>Eukaryota</taxon>
        <taxon>Metazoa</taxon>
        <taxon>Ecdysozoa</taxon>
        <taxon>Arthropoda</taxon>
        <taxon>Hexapoda</taxon>
        <taxon>Insecta</taxon>
        <taxon>Pterygota</taxon>
        <taxon>Neoptera</taxon>
        <taxon>Endopterygota</taxon>
        <taxon>Lepidoptera</taxon>
        <taxon>Glossata</taxon>
        <taxon>Ditrysia</taxon>
        <taxon>Papilionoidea</taxon>
        <taxon>Nymphalidae</taxon>
        <taxon>Nymphalinae</taxon>
        <taxon>Euphydryas</taxon>
    </lineage>
</organism>